<keyword evidence="2" id="KW-1185">Reference proteome</keyword>
<gene>
    <name evidence="1" type="ORF">OLEA9_A032252</name>
</gene>
<dbReference type="Gramene" id="OE9A032252T4">
    <property type="protein sequence ID" value="OE9A032252C4"/>
    <property type="gene ID" value="OE9A032252"/>
</dbReference>
<name>A0A8S0T8M7_OLEEU</name>
<dbReference type="EMBL" id="CACTIH010005680">
    <property type="protein sequence ID" value="CAA3000240.1"/>
    <property type="molecule type" value="Genomic_DNA"/>
</dbReference>
<reference evidence="1 2" key="1">
    <citation type="submission" date="2019-12" db="EMBL/GenBank/DDBJ databases">
        <authorList>
            <person name="Alioto T."/>
            <person name="Alioto T."/>
            <person name="Gomez Garrido J."/>
        </authorList>
    </citation>
    <scope>NUCLEOTIDE SEQUENCE [LARGE SCALE GENOMIC DNA]</scope>
</reference>
<evidence type="ECO:0000313" key="1">
    <source>
        <dbReference type="EMBL" id="CAA3000240.1"/>
    </source>
</evidence>
<dbReference type="AlphaFoldDB" id="A0A8S0T8M7"/>
<dbReference type="Gramene" id="OE9A032252T1">
    <property type="protein sequence ID" value="OE9A032252C1"/>
    <property type="gene ID" value="OE9A032252"/>
</dbReference>
<accession>A0A8S0T8M7</accession>
<proteinExistence type="predicted"/>
<comment type="caution">
    <text evidence="1">The sequence shown here is derived from an EMBL/GenBank/DDBJ whole genome shotgun (WGS) entry which is preliminary data.</text>
</comment>
<dbReference type="Proteomes" id="UP000594638">
    <property type="component" value="Unassembled WGS sequence"/>
</dbReference>
<sequence>MHFTVEYENNRNRRSSNIVEVFQPQIFDSTVPKILCECGFGFLFMRKCKYVGNIHSQALTHFMKFLQLLFMLKALSLLEKKRSSLCTLFLIAFEAKILMGCDNHVSFGL</sequence>
<protein>
    <submittedName>
        <fullName evidence="1">Uncharacterized protein</fullName>
    </submittedName>
</protein>
<organism evidence="1 2">
    <name type="scientific">Olea europaea subsp. europaea</name>
    <dbReference type="NCBI Taxonomy" id="158383"/>
    <lineage>
        <taxon>Eukaryota</taxon>
        <taxon>Viridiplantae</taxon>
        <taxon>Streptophyta</taxon>
        <taxon>Embryophyta</taxon>
        <taxon>Tracheophyta</taxon>
        <taxon>Spermatophyta</taxon>
        <taxon>Magnoliopsida</taxon>
        <taxon>eudicotyledons</taxon>
        <taxon>Gunneridae</taxon>
        <taxon>Pentapetalae</taxon>
        <taxon>asterids</taxon>
        <taxon>lamiids</taxon>
        <taxon>Lamiales</taxon>
        <taxon>Oleaceae</taxon>
        <taxon>Oleeae</taxon>
        <taxon>Olea</taxon>
    </lineage>
</organism>
<evidence type="ECO:0000313" key="2">
    <source>
        <dbReference type="Proteomes" id="UP000594638"/>
    </source>
</evidence>